<protein>
    <submittedName>
        <fullName evidence="2">Uncharacterized protein</fullName>
    </submittedName>
</protein>
<organism evidence="2">
    <name type="scientific">Alexandrium catenella</name>
    <name type="common">Red tide dinoflagellate</name>
    <name type="synonym">Gonyaulax catenella</name>
    <dbReference type="NCBI Taxonomy" id="2925"/>
    <lineage>
        <taxon>Eukaryota</taxon>
        <taxon>Sar</taxon>
        <taxon>Alveolata</taxon>
        <taxon>Dinophyceae</taxon>
        <taxon>Gonyaulacales</taxon>
        <taxon>Pyrocystaceae</taxon>
        <taxon>Alexandrium</taxon>
    </lineage>
</organism>
<gene>
    <name evidence="2" type="ORF">ACAT0790_LOCUS5549</name>
</gene>
<evidence type="ECO:0000256" key="1">
    <source>
        <dbReference type="SAM" id="Phobius"/>
    </source>
</evidence>
<proteinExistence type="predicted"/>
<sequence>MAGDPHVWLNTPVTSGENTWIILCIVMLSTIGVCIVCWLSDVYRLLPGWGPVRKFDCMSHEDMRIKQVLVHEHVAQLQVDRMQQQEEEQKNYGAIGRPTWGVLESHDKTEAPFYHPVYGHCKIREGFAETQRMREESEWWAKDEPHFLAQRGLHPPAVRVNGYYSNHSGRLV</sequence>
<reference evidence="2" key="1">
    <citation type="submission" date="2021-01" db="EMBL/GenBank/DDBJ databases">
        <authorList>
            <person name="Corre E."/>
            <person name="Pelletier E."/>
            <person name="Niang G."/>
            <person name="Scheremetjew M."/>
            <person name="Finn R."/>
            <person name="Kale V."/>
            <person name="Holt S."/>
            <person name="Cochrane G."/>
            <person name="Meng A."/>
            <person name="Brown T."/>
            <person name="Cohen L."/>
        </authorList>
    </citation>
    <scope>NUCLEOTIDE SEQUENCE</scope>
    <source>
        <strain evidence="2">OF101</strain>
    </source>
</reference>
<accession>A0A7S1LAB6</accession>
<evidence type="ECO:0000313" key="2">
    <source>
        <dbReference type="EMBL" id="CAD9097073.1"/>
    </source>
</evidence>
<feature type="transmembrane region" description="Helical" evidence="1">
    <location>
        <begin position="20"/>
        <end position="39"/>
    </location>
</feature>
<keyword evidence="1" id="KW-0812">Transmembrane</keyword>
<dbReference type="EMBL" id="HBGE01009238">
    <property type="protein sequence ID" value="CAD9097073.1"/>
    <property type="molecule type" value="Transcribed_RNA"/>
</dbReference>
<keyword evidence="1" id="KW-1133">Transmembrane helix</keyword>
<name>A0A7S1LAB6_ALECA</name>
<dbReference type="AlphaFoldDB" id="A0A7S1LAB6"/>
<keyword evidence="1" id="KW-0472">Membrane</keyword>